<protein>
    <submittedName>
        <fullName evidence="1">Uncharacterized protein</fullName>
    </submittedName>
</protein>
<dbReference type="OrthoDB" id="5873345at2759"/>
<dbReference type="Proteomes" id="UP000054047">
    <property type="component" value="Unassembled WGS sequence"/>
</dbReference>
<reference evidence="1 2" key="1">
    <citation type="submission" date="2013-12" db="EMBL/GenBank/DDBJ databases">
        <title>Draft genome of the parsitic nematode Ancylostoma duodenale.</title>
        <authorList>
            <person name="Mitreva M."/>
        </authorList>
    </citation>
    <scope>NUCLEOTIDE SEQUENCE [LARGE SCALE GENOMIC DNA]</scope>
    <source>
        <strain evidence="1 2">Zhejiang</strain>
    </source>
</reference>
<evidence type="ECO:0000313" key="1">
    <source>
        <dbReference type="EMBL" id="KIH68884.1"/>
    </source>
</evidence>
<keyword evidence="2" id="KW-1185">Reference proteome</keyword>
<name>A0A0C2HB73_9BILA</name>
<dbReference type="AlphaFoldDB" id="A0A0C2HB73"/>
<gene>
    <name evidence="1" type="ORF">ANCDUO_00779</name>
</gene>
<organism evidence="1 2">
    <name type="scientific">Ancylostoma duodenale</name>
    <dbReference type="NCBI Taxonomy" id="51022"/>
    <lineage>
        <taxon>Eukaryota</taxon>
        <taxon>Metazoa</taxon>
        <taxon>Ecdysozoa</taxon>
        <taxon>Nematoda</taxon>
        <taxon>Chromadorea</taxon>
        <taxon>Rhabditida</taxon>
        <taxon>Rhabditina</taxon>
        <taxon>Rhabditomorpha</taxon>
        <taxon>Strongyloidea</taxon>
        <taxon>Ancylostomatidae</taxon>
        <taxon>Ancylostomatinae</taxon>
        <taxon>Ancylostoma</taxon>
    </lineage>
</organism>
<accession>A0A0C2HB73</accession>
<dbReference type="EMBL" id="KN726266">
    <property type="protein sequence ID" value="KIH68884.1"/>
    <property type="molecule type" value="Genomic_DNA"/>
</dbReference>
<proteinExistence type="predicted"/>
<sequence>MATGYALYNQPCTISSVYIRFLLLLLNAHINVEVCGYIQVVKYLYKYVHKGPDRASVRLLQENVSGQLDEILAYFDARYVCAPGTIHIFILSVRYIFGQPGTGNTAAANRDITSTAWFKLNLKHEQKERDGVDLQGMVDPRTLQYYQQTPKFFTFVQQTRKWKIREQGTRQIGRMYTATPTDQE</sequence>
<evidence type="ECO:0000313" key="2">
    <source>
        <dbReference type="Proteomes" id="UP000054047"/>
    </source>
</evidence>